<proteinExistence type="inferred from homology"/>
<feature type="domain" description="Pepsin inhibitor-3-like repeated" evidence="7">
    <location>
        <begin position="16"/>
        <end position="85"/>
    </location>
</feature>
<dbReference type="GO" id="GO:0005576">
    <property type="term" value="C:extracellular region"/>
    <property type="evidence" value="ECO:0007669"/>
    <property type="project" value="UniProtKB-SubCell"/>
</dbReference>
<evidence type="ECO:0000256" key="5">
    <source>
        <dbReference type="ARBA" id="ARBA00023157"/>
    </source>
</evidence>
<protein>
    <submittedName>
        <fullName evidence="9">Pepsin-I3 domain-containing protein</fullName>
    </submittedName>
</protein>
<dbReference type="InterPro" id="IPR010480">
    <property type="entry name" value="Pepsin-I3"/>
</dbReference>
<keyword evidence="8" id="KW-1185">Reference proteome</keyword>
<evidence type="ECO:0000313" key="9">
    <source>
        <dbReference type="WBParaSite" id="EEL_0000983501-mRNA-1"/>
    </source>
</evidence>
<keyword evidence="6" id="KW-0175">Coiled coil</keyword>
<dbReference type="CDD" id="cd00225">
    <property type="entry name" value="API3"/>
    <property type="match status" value="1"/>
</dbReference>
<feature type="coiled-coil region" evidence="6">
    <location>
        <begin position="53"/>
        <end position="80"/>
    </location>
</feature>
<dbReference type="Proteomes" id="UP000050640">
    <property type="component" value="Unplaced"/>
</dbReference>
<feature type="domain" description="Pepsin inhibitor-3-like repeated" evidence="7">
    <location>
        <begin position="108"/>
        <end position="181"/>
    </location>
</feature>
<dbReference type="PANTHER" id="PTHR37969:SF1">
    <property type="entry name" value="PROTEIN CBG13105"/>
    <property type="match status" value="1"/>
</dbReference>
<organism evidence="8 9">
    <name type="scientific">Elaeophora elaphi</name>
    <dbReference type="NCBI Taxonomy" id="1147741"/>
    <lineage>
        <taxon>Eukaryota</taxon>
        <taxon>Metazoa</taxon>
        <taxon>Ecdysozoa</taxon>
        <taxon>Nematoda</taxon>
        <taxon>Chromadorea</taxon>
        <taxon>Rhabditida</taxon>
        <taxon>Spirurina</taxon>
        <taxon>Spiruromorpha</taxon>
        <taxon>Filarioidea</taxon>
        <taxon>Onchocercidae</taxon>
        <taxon>Elaeophora</taxon>
    </lineage>
</organism>
<evidence type="ECO:0000256" key="6">
    <source>
        <dbReference type="SAM" id="Coils"/>
    </source>
</evidence>
<evidence type="ECO:0000259" key="7">
    <source>
        <dbReference type="Pfam" id="PF06394"/>
    </source>
</evidence>
<dbReference type="AlphaFoldDB" id="A0A0R3S4W6"/>
<reference evidence="9" key="1">
    <citation type="submission" date="2017-02" db="UniProtKB">
        <authorList>
            <consortium name="WormBaseParasite"/>
        </authorList>
    </citation>
    <scope>IDENTIFICATION</scope>
</reference>
<dbReference type="InterPro" id="IPR051901">
    <property type="entry name" value="Protease_Inhibitor_I33"/>
</dbReference>
<comment type="similarity">
    <text evidence="2">Belongs to the protease inhibitor I33 family.</text>
</comment>
<dbReference type="Gene3D" id="3.30.1120.50">
    <property type="entry name" value="Pepsin inhibitor-3"/>
    <property type="match status" value="2"/>
</dbReference>
<evidence type="ECO:0000256" key="2">
    <source>
        <dbReference type="ARBA" id="ARBA00008019"/>
    </source>
</evidence>
<sequence>LLFFATTALEAGVVKRYNKRFAGFNIAGIGGTAGCVVVDNKLFANGFLLRELTGEEQRELAQYVEESNKYKEELKLSLEERRKGWQIARHSEKGAKILSSLTEKNLPKPPKKPSFCSAADTTQYYFDGCMVQNNKIYVGRTLVRDLRPEEIKELKMFDTKMTAYQKYLSSSIQQQMDSLFGDKTNLLSLFTDTHLESSSQASEATTASTTTQVPIEAPETPSFCVAIY</sequence>
<dbReference type="InterPro" id="IPR038412">
    <property type="entry name" value="Pepsin-I3_sf"/>
</dbReference>
<dbReference type="PANTHER" id="PTHR37969">
    <property type="entry name" value="PROTEIN CBG07421-RELATED"/>
    <property type="match status" value="1"/>
</dbReference>
<evidence type="ECO:0000256" key="1">
    <source>
        <dbReference type="ARBA" id="ARBA00004613"/>
    </source>
</evidence>
<keyword evidence="4" id="KW-0732">Signal</keyword>
<dbReference type="Pfam" id="PF06394">
    <property type="entry name" value="Pepsin-I3"/>
    <property type="match status" value="2"/>
</dbReference>
<evidence type="ECO:0000256" key="4">
    <source>
        <dbReference type="ARBA" id="ARBA00022729"/>
    </source>
</evidence>
<name>A0A0R3S4W6_9BILA</name>
<keyword evidence="5" id="KW-1015">Disulfide bond</keyword>
<accession>A0A0R3S4W6</accession>
<evidence type="ECO:0000256" key="3">
    <source>
        <dbReference type="ARBA" id="ARBA00022525"/>
    </source>
</evidence>
<comment type="subcellular location">
    <subcellularLocation>
        <location evidence="1">Secreted</location>
    </subcellularLocation>
</comment>
<keyword evidence="3" id="KW-0964">Secreted</keyword>
<dbReference type="SUPFAM" id="SSF55149">
    <property type="entry name" value="Pepsin inhibitor-3"/>
    <property type="match status" value="1"/>
</dbReference>
<evidence type="ECO:0000313" key="8">
    <source>
        <dbReference type="Proteomes" id="UP000050640"/>
    </source>
</evidence>
<dbReference type="WBParaSite" id="EEL_0000983501-mRNA-1">
    <property type="protein sequence ID" value="EEL_0000983501-mRNA-1"/>
    <property type="gene ID" value="EEL_0000983501"/>
</dbReference>